<dbReference type="Proteomes" id="UP001139485">
    <property type="component" value="Unassembled WGS sequence"/>
</dbReference>
<dbReference type="EMBL" id="JAMOIL010000016">
    <property type="protein sequence ID" value="MCM0621244.1"/>
    <property type="molecule type" value="Genomic_DNA"/>
</dbReference>
<keyword evidence="1" id="KW-1133">Transmembrane helix</keyword>
<dbReference type="Pfam" id="PF11222">
    <property type="entry name" value="DUF3017"/>
    <property type="match status" value="1"/>
</dbReference>
<accession>A0A9X2D8Y8</accession>
<dbReference type="RefSeq" id="WP_250053285.1">
    <property type="nucleotide sequence ID" value="NZ_JAMJPH010000010.1"/>
</dbReference>
<feature type="transmembrane region" description="Helical" evidence="1">
    <location>
        <begin position="60"/>
        <end position="78"/>
    </location>
</feature>
<evidence type="ECO:0000313" key="3">
    <source>
        <dbReference type="Proteomes" id="UP001139485"/>
    </source>
</evidence>
<feature type="transmembrane region" description="Helical" evidence="1">
    <location>
        <begin position="90"/>
        <end position="112"/>
    </location>
</feature>
<keyword evidence="1" id="KW-0472">Membrane</keyword>
<comment type="caution">
    <text evidence="2">The sequence shown here is derived from an EMBL/GenBank/DDBJ whole genome shotgun (WGS) entry which is preliminary data.</text>
</comment>
<sequence>MDQPASDDPAVPSTEEIAEEIAAVEPRRKPSTIGGAFYILVLLVAVGSLAWAALGEWRAGITVFAGALLAAAALRLVLREVDAGMLAVRSRWIDVTLLSATALAVLALVHSIPVPMGG</sequence>
<keyword evidence="1" id="KW-0812">Transmembrane</keyword>
<organism evidence="2 3">
    <name type="scientific">Nocardioides bruguierae</name>
    <dbReference type="NCBI Taxonomy" id="2945102"/>
    <lineage>
        <taxon>Bacteria</taxon>
        <taxon>Bacillati</taxon>
        <taxon>Actinomycetota</taxon>
        <taxon>Actinomycetes</taxon>
        <taxon>Propionibacteriales</taxon>
        <taxon>Nocardioidaceae</taxon>
        <taxon>Nocardioides</taxon>
    </lineage>
</organism>
<keyword evidence="3" id="KW-1185">Reference proteome</keyword>
<feature type="transmembrane region" description="Helical" evidence="1">
    <location>
        <begin position="35"/>
        <end position="54"/>
    </location>
</feature>
<evidence type="ECO:0000256" key="1">
    <source>
        <dbReference type="SAM" id="Phobius"/>
    </source>
</evidence>
<gene>
    <name evidence="2" type="ORF">M8330_13190</name>
</gene>
<proteinExistence type="predicted"/>
<dbReference type="InterPro" id="IPR021385">
    <property type="entry name" value="DUF3017"/>
</dbReference>
<evidence type="ECO:0000313" key="2">
    <source>
        <dbReference type="EMBL" id="MCM0621244.1"/>
    </source>
</evidence>
<protein>
    <submittedName>
        <fullName evidence="2">DUF3017 domain-containing protein</fullName>
    </submittedName>
</protein>
<dbReference type="AlphaFoldDB" id="A0A9X2D8Y8"/>
<name>A0A9X2D8Y8_9ACTN</name>
<reference evidence="2" key="1">
    <citation type="submission" date="2022-05" db="EMBL/GenBank/DDBJ databases">
        <authorList>
            <person name="Tuo L."/>
        </authorList>
    </citation>
    <scope>NUCLEOTIDE SEQUENCE</scope>
    <source>
        <strain evidence="2">BSK12Z-4</strain>
    </source>
</reference>